<dbReference type="Pfam" id="PF12028">
    <property type="entry name" value="DUF3515"/>
    <property type="match status" value="2"/>
</dbReference>
<sequence length="311" mass="33083">MNEQNQFHRPLVYVSLGLALFLVLGVLFGARYYYNNVALSPVAVAPVDSPEADSAECTELIAALPESFQGAKRAKIADPAPAGVAAWRNARGGDDVKLRCGVRLPFQYSAYSVTTEVPGTNARWLKVADQTPGSELVTWYSVSTKPTVAITASTGQQPEGLDLGALEATQAQPYPAPLKDLKNAKNSEKVSDTCDELLSALPDSVGDGYTRAPSDIAETPHTAVWNGEGLEPVVLRCGVQPPKNYKAGERLQQFNDVPWFQDTTLAEGTTAGTWYALGRSTDIAVSIPQDAAADAIQKLSGSIAESTPAQS</sequence>
<organism evidence="2 3">
    <name type="scientific">Corynebacterium incognita</name>
    <dbReference type="NCBI Taxonomy" id="2754725"/>
    <lineage>
        <taxon>Bacteria</taxon>
        <taxon>Bacillati</taxon>
        <taxon>Actinomycetota</taxon>
        <taxon>Actinomycetes</taxon>
        <taxon>Mycobacteriales</taxon>
        <taxon>Corynebacteriaceae</taxon>
        <taxon>Corynebacterium</taxon>
    </lineage>
</organism>
<reference evidence="2 3" key="1">
    <citation type="submission" date="2020-07" db="EMBL/GenBank/DDBJ databases">
        <title>Complete genome and description of Corynebacterium incognita strain Marseille-Q3630 sp. nov.</title>
        <authorList>
            <person name="Boxberger M."/>
        </authorList>
    </citation>
    <scope>NUCLEOTIDE SEQUENCE [LARGE SCALE GENOMIC DNA]</scope>
    <source>
        <strain evidence="2 3">Marseille-Q3630</strain>
    </source>
</reference>
<dbReference type="InterPro" id="IPR021903">
    <property type="entry name" value="DUF3515"/>
</dbReference>
<feature type="transmembrane region" description="Helical" evidence="1">
    <location>
        <begin position="12"/>
        <end position="34"/>
    </location>
</feature>
<protein>
    <submittedName>
        <fullName evidence="2">DUF3515 domain-containing protein</fullName>
    </submittedName>
</protein>
<accession>A0A7G7CPF1</accession>
<dbReference type="AlphaFoldDB" id="A0A7G7CPF1"/>
<keyword evidence="3" id="KW-1185">Reference proteome</keyword>
<keyword evidence="1" id="KW-1133">Transmembrane helix</keyword>
<dbReference type="RefSeq" id="WP_185175841.1">
    <property type="nucleotide sequence ID" value="NZ_CP059404.1"/>
</dbReference>
<keyword evidence="1" id="KW-0812">Transmembrane</keyword>
<dbReference type="Proteomes" id="UP000515743">
    <property type="component" value="Chromosome"/>
</dbReference>
<evidence type="ECO:0000313" key="3">
    <source>
        <dbReference type="Proteomes" id="UP000515743"/>
    </source>
</evidence>
<evidence type="ECO:0000313" key="2">
    <source>
        <dbReference type="EMBL" id="QNE89467.1"/>
    </source>
</evidence>
<name>A0A7G7CPF1_9CORY</name>
<dbReference type="EMBL" id="CP059404">
    <property type="protein sequence ID" value="QNE89467.1"/>
    <property type="molecule type" value="Genomic_DNA"/>
</dbReference>
<keyword evidence="1" id="KW-0472">Membrane</keyword>
<dbReference type="KEGG" id="cik:H0194_10650"/>
<gene>
    <name evidence="2" type="ORF">H0194_10650</name>
</gene>
<proteinExistence type="predicted"/>
<evidence type="ECO:0000256" key="1">
    <source>
        <dbReference type="SAM" id="Phobius"/>
    </source>
</evidence>